<proteinExistence type="predicted"/>
<name>A0A0L0NQB8_CANAR</name>
<keyword evidence="1" id="KW-0472">Membrane</keyword>
<dbReference type="VEuPathDB" id="FungiDB:QG37_07462"/>
<keyword evidence="1" id="KW-0812">Transmembrane</keyword>
<keyword evidence="1" id="KW-1133">Transmembrane helix</keyword>
<feature type="transmembrane region" description="Helical" evidence="1">
    <location>
        <begin position="61"/>
        <end position="83"/>
    </location>
</feature>
<sequence>MSFHRKLVLKLFKVVFLCWYLFMRNGCKMPMMSSSKADRYIGLSKNLERQIEHFPYKRRMLILLTNCAAISISMCTVTILQTFSTMLSPLSPQQKAQQNE</sequence>
<dbReference type="Proteomes" id="UP000037122">
    <property type="component" value="Unassembled WGS sequence"/>
</dbReference>
<evidence type="ECO:0000256" key="1">
    <source>
        <dbReference type="SAM" id="Phobius"/>
    </source>
</evidence>
<reference evidence="3" key="1">
    <citation type="journal article" date="2015" name="BMC Genomics">
        <title>Draft genome of a commonly misdiagnosed multidrug resistant pathogen Candida auris.</title>
        <authorList>
            <person name="Chatterjee S."/>
            <person name="Alampalli S.V."/>
            <person name="Nageshan R.K."/>
            <person name="Chettiar S.T."/>
            <person name="Joshi S."/>
            <person name="Tatu U.S."/>
        </authorList>
    </citation>
    <scope>NUCLEOTIDE SEQUENCE [LARGE SCALE GENOMIC DNA]</scope>
    <source>
        <strain evidence="3">6684</strain>
    </source>
</reference>
<dbReference type="AlphaFoldDB" id="A0A0L0NQB8"/>
<comment type="caution">
    <text evidence="2">The sequence shown here is derived from an EMBL/GenBank/DDBJ whole genome shotgun (WGS) entry which is preliminary data.</text>
</comment>
<dbReference type="EMBL" id="LGST01000057">
    <property type="protein sequence ID" value="KND96331.1"/>
    <property type="molecule type" value="Genomic_DNA"/>
</dbReference>
<accession>A0A0L0NQB8</accession>
<evidence type="ECO:0000313" key="3">
    <source>
        <dbReference type="Proteomes" id="UP000037122"/>
    </source>
</evidence>
<gene>
    <name evidence="2" type="ORF">QG37_07462</name>
</gene>
<evidence type="ECO:0000313" key="2">
    <source>
        <dbReference type="EMBL" id="KND96331.1"/>
    </source>
</evidence>
<organism evidence="2 3">
    <name type="scientific">Candidozyma auris</name>
    <name type="common">Yeast</name>
    <name type="synonym">Candida auris</name>
    <dbReference type="NCBI Taxonomy" id="498019"/>
    <lineage>
        <taxon>Eukaryota</taxon>
        <taxon>Fungi</taxon>
        <taxon>Dikarya</taxon>
        <taxon>Ascomycota</taxon>
        <taxon>Saccharomycotina</taxon>
        <taxon>Pichiomycetes</taxon>
        <taxon>Metschnikowiaceae</taxon>
        <taxon>Candidozyma</taxon>
    </lineage>
</organism>
<protein>
    <submittedName>
        <fullName evidence="2">Uncharacterized protein</fullName>
    </submittedName>
</protein>